<accession>A0A931MF97</accession>
<sequence>MTDLVVRRLLVDMEQPIARHWCDGDAFRSALFNALSMSFPVGEQFFIDSVRNGFKALPPGQQAQFDAEVKGFIGQEATHRRLHALYNAHLDKLGLVNDWAPRAAARMKLLDGLDPRHAVALTAANEHFTAILADWMLRNPDLLGTQDPRLATLWLWHSAEESEHKSTAFDIYRALGGDHAWRITWFRRITTIFLGDTLRQTVDNLRRDGTLWKFGTWKSAWTTLFGPRGLVRETWRPWREYLKPDFHPNQQDSTLSRRWLADNASRYTAVGA</sequence>
<keyword evidence="1" id="KW-0378">Hydrolase</keyword>
<dbReference type="PANTHER" id="PTHR39456">
    <property type="entry name" value="METAL-DEPENDENT HYDROLASE"/>
    <property type="match status" value="1"/>
</dbReference>
<organism evidence="1 2">
    <name type="scientific">Caenimonas aquaedulcis</name>
    <dbReference type="NCBI Taxonomy" id="2793270"/>
    <lineage>
        <taxon>Bacteria</taxon>
        <taxon>Pseudomonadati</taxon>
        <taxon>Pseudomonadota</taxon>
        <taxon>Betaproteobacteria</taxon>
        <taxon>Burkholderiales</taxon>
        <taxon>Comamonadaceae</taxon>
        <taxon>Caenimonas</taxon>
    </lineage>
</organism>
<evidence type="ECO:0000313" key="1">
    <source>
        <dbReference type="EMBL" id="MBG9387151.1"/>
    </source>
</evidence>
<dbReference type="PANTHER" id="PTHR39456:SF1">
    <property type="entry name" value="METAL-DEPENDENT HYDROLASE"/>
    <property type="match status" value="1"/>
</dbReference>
<gene>
    <name evidence="1" type="ORF">I5803_03905</name>
</gene>
<proteinExistence type="predicted"/>
<comment type="caution">
    <text evidence="1">The sequence shown here is derived from an EMBL/GenBank/DDBJ whole genome shotgun (WGS) entry which is preliminary data.</text>
</comment>
<dbReference type="RefSeq" id="WP_196985095.1">
    <property type="nucleotide sequence ID" value="NZ_JADWYS010000001.1"/>
</dbReference>
<dbReference type="AlphaFoldDB" id="A0A931MF97"/>
<keyword evidence="2" id="KW-1185">Reference proteome</keyword>
<dbReference type="GO" id="GO:0016787">
    <property type="term" value="F:hydrolase activity"/>
    <property type="evidence" value="ECO:0007669"/>
    <property type="project" value="UniProtKB-KW"/>
</dbReference>
<evidence type="ECO:0000313" key="2">
    <source>
        <dbReference type="Proteomes" id="UP000651050"/>
    </source>
</evidence>
<dbReference type="Proteomes" id="UP000651050">
    <property type="component" value="Unassembled WGS sequence"/>
</dbReference>
<dbReference type="Pfam" id="PF10118">
    <property type="entry name" value="Metal_hydrol"/>
    <property type="match status" value="1"/>
</dbReference>
<name>A0A931MF97_9BURK</name>
<dbReference type="EMBL" id="JADWYS010000001">
    <property type="protein sequence ID" value="MBG9387151.1"/>
    <property type="molecule type" value="Genomic_DNA"/>
</dbReference>
<dbReference type="InterPro" id="IPR016516">
    <property type="entry name" value="UCP07580"/>
</dbReference>
<dbReference type="PIRSF" id="PIRSF007580">
    <property type="entry name" value="UCP07580"/>
    <property type="match status" value="1"/>
</dbReference>
<protein>
    <submittedName>
        <fullName evidence="1">Metal-dependent hydrolase</fullName>
    </submittedName>
</protein>
<reference evidence="1" key="1">
    <citation type="submission" date="2020-11" db="EMBL/GenBank/DDBJ databases">
        <title>Bacterial whole genome sequence for Caenimonas sp. DR4.4.</title>
        <authorList>
            <person name="Le V."/>
            <person name="Ko S.-R."/>
            <person name="Ahn C.-Y."/>
            <person name="Oh H.-M."/>
        </authorList>
    </citation>
    <scope>NUCLEOTIDE SEQUENCE</scope>
    <source>
        <strain evidence="1">DR4.4</strain>
    </source>
</reference>